<dbReference type="Pfam" id="PF03401">
    <property type="entry name" value="TctC"/>
    <property type="match status" value="1"/>
</dbReference>
<dbReference type="SUPFAM" id="SSF53850">
    <property type="entry name" value="Periplasmic binding protein-like II"/>
    <property type="match status" value="1"/>
</dbReference>
<evidence type="ECO:0000313" key="3">
    <source>
        <dbReference type="EMBL" id="TFZ04406.1"/>
    </source>
</evidence>
<dbReference type="CDD" id="cd07012">
    <property type="entry name" value="PBP2_Bug_TTT"/>
    <property type="match status" value="1"/>
</dbReference>
<protein>
    <submittedName>
        <fullName evidence="3">Tripartite tricarboxylate transporter substrate binding protein</fullName>
    </submittedName>
</protein>
<sequence length="358" mass="37428">MRTSGRLGPFHARGRQRLHSCSRETEPPTGDNVMNRRQAALAAAALAFSLATPGLAVAQGTYPDKPIRIVVPYPPGASTDAVARIVAQKLSANVGQSVVVDNRAGASGNIGSEHVARSAPDGYTFVMGTDATHAANTHLTATPPFDPIRDFTPLALVAMNPIALVVHPSVPAKNLDELVAWAKANPGKGSYGSSGTGSPHHLAGELLKARTGAPFTHVPYRGGGPALNDLLGGQIPMLFASAITVIPHIQGGKVKAIAVTGGKRAEGLPNVPTMSESIPGIEMPSWLAFFGPAKMPEPVAKKLSDELVKVLRDPEVKAKLATAGMEVVAGGSSELAELQKREFEQRGKLIREANIKVE</sequence>
<gene>
    <name evidence="3" type="ORF">EZ242_01230</name>
</gene>
<feature type="region of interest" description="Disordered" evidence="2">
    <location>
        <begin position="1"/>
        <end position="32"/>
    </location>
</feature>
<dbReference type="EMBL" id="SMLL01000001">
    <property type="protein sequence ID" value="TFZ04406.1"/>
    <property type="molecule type" value="Genomic_DNA"/>
</dbReference>
<evidence type="ECO:0000313" key="4">
    <source>
        <dbReference type="Proteomes" id="UP000297564"/>
    </source>
</evidence>
<name>A0A4Z0BYL2_9BURK</name>
<comment type="caution">
    <text evidence="3">The sequence shown here is derived from an EMBL/GenBank/DDBJ whole genome shotgun (WGS) entry which is preliminary data.</text>
</comment>
<dbReference type="PANTHER" id="PTHR42928:SF5">
    <property type="entry name" value="BLR1237 PROTEIN"/>
    <property type="match status" value="1"/>
</dbReference>
<evidence type="ECO:0000256" key="2">
    <source>
        <dbReference type="SAM" id="MobiDB-lite"/>
    </source>
</evidence>
<dbReference type="InterPro" id="IPR042100">
    <property type="entry name" value="Bug_dom1"/>
</dbReference>
<comment type="similarity">
    <text evidence="1">Belongs to the UPF0065 (bug) family.</text>
</comment>
<accession>A0A4Z0BYL2</accession>
<dbReference type="InterPro" id="IPR005064">
    <property type="entry name" value="BUG"/>
</dbReference>
<reference evidence="3 4" key="1">
    <citation type="submission" date="2019-03" db="EMBL/GenBank/DDBJ databases">
        <title>Ramlibacter rhizophilus CCTCC AB2015357, whole genome shotgun sequence.</title>
        <authorList>
            <person name="Zhang X."/>
            <person name="Feng G."/>
            <person name="Zhu H."/>
        </authorList>
    </citation>
    <scope>NUCLEOTIDE SEQUENCE [LARGE SCALE GENOMIC DNA]</scope>
    <source>
        <strain evidence="3 4">CCTCC AB2015357</strain>
    </source>
</reference>
<dbReference type="PANTHER" id="PTHR42928">
    <property type="entry name" value="TRICARBOXYLATE-BINDING PROTEIN"/>
    <property type="match status" value="1"/>
</dbReference>
<dbReference type="Proteomes" id="UP000297564">
    <property type="component" value="Unassembled WGS sequence"/>
</dbReference>
<organism evidence="3 4">
    <name type="scientific">Ramlibacter rhizophilus</name>
    <dbReference type="NCBI Taxonomy" id="1781167"/>
    <lineage>
        <taxon>Bacteria</taxon>
        <taxon>Pseudomonadati</taxon>
        <taxon>Pseudomonadota</taxon>
        <taxon>Betaproteobacteria</taxon>
        <taxon>Burkholderiales</taxon>
        <taxon>Comamonadaceae</taxon>
        <taxon>Ramlibacter</taxon>
    </lineage>
</organism>
<proteinExistence type="inferred from homology"/>
<dbReference type="PIRSF" id="PIRSF017082">
    <property type="entry name" value="YflP"/>
    <property type="match status" value="1"/>
</dbReference>
<dbReference type="AlphaFoldDB" id="A0A4Z0BYL2"/>
<dbReference type="Gene3D" id="3.40.190.150">
    <property type="entry name" value="Bordetella uptake gene, domain 1"/>
    <property type="match status" value="1"/>
</dbReference>
<dbReference type="Gene3D" id="3.40.190.10">
    <property type="entry name" value="Periplasmic binding protein-like II"/>
    <property type="match status" value="1"/>
</dbReference>
<dbReference type="OrthoDB" id="8678477at2"/>
<evidence type="ECO:0000256" key="1">
    <source>
        <dbReference type="ARBA" id="ARBA00006987"/>
    </source>
</evidence>
<keyword evidence="4" id="KW-1185">Reference proteome</keyword>